<dbReference type="NCBIfam" id="TIGR00350">
    <property type="entry name" value="lytR_cpsA_psr"/>
    <property type="match status" value="1"/>
</dbReference>
<dbReference type="Gene3D" id="3.40.630.190">
    <property type="entry name" value="LCP protein"/>
    <property type="match status" value="1"/>
</dbReference>
<dbReference type="eggNOG" id="COG1316">
    <property type="taxonomic scope" value="Bacteria"/>
</dbReference>
<dbReference type="HOGENOM" id="CLU_016455_5_5_9"/>
<protein>
    <submittedName>
        <fullName evidence="4">Cell envelope-related transcriptional attenuator</fullName>
    </submittedName>
</protein>
<evidence type="ECO:0000259" key="3">
    <source>
        <dbReference type="Pfam" id="PF03816"/>
    </source>
</evidence>
<dbReference type="Pfam" id="PF03816">
    <property type="entry name" value="LytR_cpsA_psr"/>
    <property type="match status" value="1"/>
</dbReference>
<gene>
    <name evidence="4" type="ordered locus">Daud_2095</name>
</gene>
<feature type="domain" description="Cell envelope-related transcriptional attenuator" evidence="3">
    <location>
        <begin position="76"/>
        <end position="225"/>
    </location>
</feature>
<dbReference type="Proteomes" id="UP000008544">
    <property type="component" value="Chromosome"/>
</dbReference>
<dbReference type="PANTHER" id="PTHR33392">
    <property type="entry name" value="POLYISOPRENYL-TEICHOIC ACID--PEPTIDOGLYCAN TEICHOIC ACID TRANSFERASE TAGU"/>
    <property type="match status" value="1"/>
</dbReference>
<evidence type="ECO:0000256" key="2">
    <source>
        <dbReference type="SAM" id="MobiDB-lite"/>
    </source>
</evidence>
<dbReference type="KEGG" id="dau:Daud_2095"/>
<name>B1I6B7_DESAP</name>
<sequence length="411" mass="44430">MTRRYRLSRNLRIMVSVVLVLALSIGAGYGGVRYLVMPYLFPDGGGNPEEGDNLVPGRMNVLLLGIDAQKGETIARADSILFVSADPKKQQVAILSIPRDTRVQIPGHGWDKINSATVYGGPELARKVVSGLLGVPVDYYVMTNFEGFRDIVDVLGGVTIDVERRMYYRDPMASPPLLIDLQAGVQRLDGDKALQYVRYRSDGQGDITRTQRQQKFLKALAEEMMKPRNIVKLPKLVPKIDECVDTNLSVREMLRWAALARKLDGVKIVSATLPGGFLNYRGISYWSVDPARAREVAARLLNGEEITDWLDESQVPAVAYKPSKPASSTVNSASAPAPPARTEPQPAAPDGGSPAVTPDGQGGGDSSNVPLPPPPEDPMEPPAWPVAPPSPSGNDSTVSDLDRLVPPPPPG</sequence>
<reference evidence="5" key="1">
    <citation type="submission" date="2007-10" db="EMBL/GenBank/DDBJ databases">
        <title>Complete sequence of chromosome of Desulforudis audaxviator MP104C.</title>
        <authorList>
            <person name="Copeland A."/>
            <person name="Lucas S."/>
            <person name="Lapidus A."/>
            <person name="Barry K."/>
            <person name="Glavina del Rio T."/>
            <person name="Dalin E."/>
            <person name="Tice H."/>
            <person name="Bruce D."/>
            <person name="Pitluck S."/>
            <person name="Lowry S.R."/>
            <person name="Larimer F."/>
            <person name="Land M.L."/>
            <person name="Hauser L."/>
            <person name="Kyrpides N."/>
            <person name="Ivanova N.N."/>
            <person name="Richardson P."/>
        </authorList>
    </citation>
    <scope>NUCLEOTIDE SEQUENCE [LARGE SCALE GENOMIC DNA]</scope>
    <source>
        <strain evidence="5">MP104C</strain>
    </source>
</reference>
<proteinExistence type="inferred from homology"/>
<feature type="compositionally biased region" description="Pro residues" evidence="2">
    <location>
        <begin position="370"/>
        <end position="391"/>
    </location>
</feature>
<dbReference type="EMBL" id="CP000860">
    <property type="protein sequence ID" value="ACA60584.1"/>
    <property type="molecule type" value="Genomic_DNA"/>
</dbReference>
<dbReference type="OrthoDB" id="9782542at2"/>
<evidence type="ECO:0000313" key="4">
    <source>
        <dbReference type="EMBL" id="ACA60584.1"/>
    </source>
</evidence>
<dbReference type="InterPro" id="IPR004474">
    <property type="entry name" value="LytR_CpsA_psr"/>
</dbReference>
<keyword evidence="5" id="KW-1185">Reference proteome</keyword>
<dbReference type="InterPro" id="IPR050922">
    <property type="entry name" value="LytR/CpsA/Psr_CW_biosynth"/>
</dbReference>
<dbReference type="STRING" id="477974.Daud_2095"/>
<reference evidence="4 5" key="2">
    <citation type="journal article" date="2008" name="Science">
        <title>Environmental genomics reveals a single-species ecosystem deep within Earth.</title>
        <authorList>
            <person name="Chivian D."/>
            <person name="Brodie E.L."/>
            <person name="Alm E.J."/>
            <person name="Culley D.E."/>
            <person name="Dehal P.S."/>
            <person name="Desantis T.Z."/>
            <person name="Gihring T.M."/>
            <person name="Lapidus A."/>
            <person name="Lin L.H."/>
            <person name="Lowry S.R."/>
            <person name="Moser D.P."/>
            <person name="Richardson P.M."/>
            <person name="Southam G."/>
            <person name="Wanger G."/>
            <person name="Pratt L.M."/>
            <person name="Andersen G.L."/>
            <person name="Hazen T.C."/>
            <person name="Brockman F.J."/>
            <person name="Arkin A.P."/>
            <person name="Onstott T.C."/>
        </authorList>
    </citation>
    <scope>NUCLEOTIDE SEQUENCE [LARGE SCALE GENOMIC DNA]</scope>
    <source>
        <strain evidence="4 5">MP104C</strain>
    </source>
</reference>
<evidence type="ECO:0000256" key="1">
    <source>
        <dbReference type="ARBA" id="ARBA00006068"/>
    </source>
</evidence>
<dbReference type="AlphaFoldDB" id="B1I6B7"/>
<feature type="region of interest" description="Disordered" evidence="2">
    <location>
        <begin position="321"/>
        <end position="411"/>
    </location>
</feature>
<feature type="compositionally biased region" description="Polar residues" evidence="2">
    <location>
        <begin position="325"/>
        <end position="334"/>
    </location>
</feature>
<comment type="similarity">
    <text evidence="1">Belongs to the LytR/CpsA/Psr (LCP) family.</text>
</comment>
<organism evidence="4 5">
    <name type="scientific">Desulforudis audaxviator (strain MP104C)</name>
    <dbReference type="NCBI Taxonomy" id="477974"/>
    <lineage>
        <taxon>Bacteria</taxon>
        <taxon>Bacillati</taxon>
        <taxon>Bacillota</taxon>
        <taxon>Clostridia</taxon>
        <taxon>Thermoanaerobacterales</taxon>
        <taxon>Candidatus Desulforudaceae</taxon>
        <taxon>Candidatus Desulforudis</taxon>
    </lineage>
</organism>
<dbReference type="PANTHER" id="PTHR33392:SF6">
    <property type="entry name" value="POLYISOPRENYL-TEICHOIC ACID--PEPTIDOGLYCAN TEICHOIC ACID TRANSFERASE TAGU"/>
    <property type="match status" value="1"/>
</dbReference>
<evidence type="ECO:0000313" key="5">
    <source>
        <dbReference type="Proteomes" id="UP000008544"/>
    </source>
</evidence>
<accession>B1I6B7</accession>